<dbReference type="InterPro" id="IPR003788">
    <property type="entry name" value="NDUFAF7"/>
</dbReference>
<dbReference type="Gene3D" id="3.40.50.12710">
    <property type="match status" value="1"/>
</dbReference>
<keyword evidence="4" id="KW-1185">Reference proteome</keyword>
<dbReference type="GO" id="GO:0008168">
    <property type="term" value="F:methyltransferase activity"/>
    <property type="evidence" value="ECO:0007669"/>
    <property type="project" value="UniProtKB-KW"/>
</dbReference>
<proteinExistence type="predicted"/>
<protein>
    <submittedName>
        <fullName evidence="3">SAM-dependent MidA family methyltransferase</fullName>
    </submittedName>
</protein>
<reference evidence="4" key="1">
    <citation type="submission" date="2023-07" db="EMBL/GenBank/DDBJ databases">
        <title>Genome sequencing of Purple Non-Sulfur Bacteria from various extreme environments.</title>
        <authorList>
            <person name="Mayer M."/>
        </authorList>
    </citation>
    <scope>NUCLEOTIDE SEQUENCE [LARGE SCALE GENOMIC DNA]</scope>
    <source>
        <strain evidence="4">DSM 17935</strain>
    </source>
</reference>
<dbReference type="InterPro" id="IPR029063">
    <property type="entry name" value="SAM-dependent_MTases_sf"/>
</dbReference>
<evidence type="ECO:0000256" key="1">
    <source>
        <dbReference type="ARBA" id="ARBA00022603"/>
    </source>
</evidence>
<dbReference type="Pfam" id="PF02636">
    <property type="entry name" value="Methyltransf_28"/>
    <property type="match status" value="1"/>
</dbReference>
<dbReference type="RefSeq" id="WP_264599432.1">
    <property type="nucleotide sequence ID" value="NZ_JAOQNS010000001.1"/>
</dbReference>
<dbReference type="GO" id="GO:0032259">
    <property type="term" value="P:methylation"/>
    <property type="evidence" value="ECO:0007669"/>
    <property type="project" value="UniProtKB-KW"/>
</dbReference>
<accession>A0ABT3H5S9</accession>
<keyword evidence="1 3" id="KW-0489">Methyltransferase</keyword>
<gene>
    <name evidence="3" type="ORF">M2319_000061</name>
</gene>
<organism evidence="3 4">
    <name type="scientific">Rhodobium gokarnense</name>
    <dbReference type="NCBI Taxonomy" id="364296"/>
    <lineage>
        <taxon>Bacteria</taxon>
        <taxon>Pseudomonadati</taxon>
        <taxon>Pseudomonadota</taxon>
        <taxon>Alphaproteobacteria</taxon>
        <taxon>Hyphomicrobiales</taxon>
        <taxon>Rhodobiaceae</taxon>
        <taxon>Rhodobium</taxon>
    </lineage>
</organism>
<dbReference type="SUPFAM" id="SSF53335">
    <property type="entry name" value="S-adenosyl-L-methionine-dependent methyltransferases"/>
    <property type="match status" value="1"/>
</dbReference>
<name>A0ABT3H5S9_9HYPH</name>
<dbReference type="PANTHER" id="PTHR12049:SF7">
    <property type="entry name" value="PROTEIN ARGININE METHYLTRANSFERASE NDUFAF7, MITOCHONDRIAL"/>
    <property type="match status" value="1"/>
</dbReference>
<dbReference type="InterPro" id="IPR038375">
    <property type="entry name" value="NDUFAF7_sf"/>
</dbReference>
<evidence type="ECO:0000313" key="4">
    <source>
        <dbReference type="Proteomes" id="UP001209755"/>
    </source>
</evidence>
<dbReference type="PANTHER" id="PTHR12049">
    <property type="entry name" value="PROTEIN ARGININE METHYLTRANSFERASE NDUFAF7, MITOCHONDRIAL"/>
    <property type="match status" value="1"/>
</dbReference>
<dbReference type="EMBL" id="JAOQNS010000001">
    <property type="protein sequence ID" value="MCW2305745.1"/>
    <property type="molecule type" value="Genomic_DNA"/>
</dbReference>
<evidence type="ECO:0000256" key="2">
    <source>
        <dbReference type="ARBA" id="ARBA00022679"/>
    </source>
</evidence>
<dbReference type="Proteomes" id="UP001209755">
    <property type="component" value="Unassembled WGS sequence"/>
</dbReference>
<comment type="caution">
    <text evidence="3">The sequence shown here is derived from an EMBL/GenBank/DDBJ whole genome shotgun (WGS) entry which is preliminary data.</text>
</comment>
<evidence type="ECO:0000313" key="3">
    <source>
        <dbReference type="EMBL" id="MCW2305745.1"/>
    </source>
</evidence>
<keyword evidence="2" id="KW-0808">Transferase</keyword>
<sequence length="371" mass="39208">MTNPLRERLIARIRETGPITVAAYMAECLADPADGYYMGGDPFGAAGDFVTAPEVSQMFGELIGAWTLALWYRIGAPDPIRLVELGPGRGTLMADFLRVASLDAAFLKAASLHLVEISPALKARQAETLNGAPLMPEWHDRFEDIPDGPVLVVANEFFDALPVHQFVRTETGWQERLVGLDGDGALAFVTGPTRLPDAAVPPSCRSAGVGAILETSPASTAVMTAIADRIVKDGGGALAIDYGHFRAAPGDTFQAIRGHAYADPLAEPGRADLTAHVDFEALAAAAEAAGAVAHSGLTQTDFLLKLGLIERAGRLGNGQEERVQNDIRDAVERLAGPDAMGHLFKVLAVTGPGILPEPFDSRPAAPHDPQE</sequence>